<dbReference type="FunCoup" id="A0A2G4YMV0">
    <property type="interactions" value="111"/>
</dbReference>
<dbReference type="InterPro" id="IPR029787">
    <property type="entry name" value="Nucleotide_cyclase"/>
</dbReference>
<dbReference type="SMART" id="SM00267">
    <property type="entry name" value="GGDEF"/>
    <property type="match status" value="1"/>
</dbReference>
<accession>A0A2G4YMV0</accession>
<comment type="catalytic activity">
    <reaction evidence="2">
        <text>2 GTP = 3',3'-c-di-GMP + 2 diphosphate</text>
        <dbReference type="Rhea" id="RHEA:24898"/>
        <dbReference type="ChEBI" id="CHEBI:33019"/>
        <dbReference type="ChEBI" id="CHEBI:37565"/>
        <dbReference type="ChEBI" id="CHEBI:58805"/>
        <dbReference type="EC" id="2.7.7.65"/>
    </reaction>
</comment>
<dbReference type="OrthoDB" id="9793210at2"/>
<comment type="caution">
    <text evidence="4">The sequence shown here is derived from an EMBL/GenBank/DDBJ whole genome shotgun (WGS) entry which is preliminary data.</text>
</comment>
<dbReference type="SUPFAM" id="SSF55073">
    <property type="entry name" value="Nucleotide cyclase"/>
    <property type="match status" value="1"/>
</dbReference>
<dbReference type="InterPro" id="IPR043128">
    <property type="entry name" value="Rev_trsase/Diguanyl_cyclase"/>
</dbReference>
<evidence type="ECO:0000259" key="3">
    <source>
        <dbReference type="PROSITE" id="PS50887"/>
    </source>
</evidence>
<evidence type="ECO:0000256" key="1">
    <source>
        <dbReference type="ARBA" id="ARBA00012528"/>
    </source>
</evidence>
<dbReference type="Pfam" id="PF00990">
    <property type="entry name" value="GGDEF"/>
    <property type="match status" value="1"/>
</dbReference>
<dbReference type="InterPro" id="IPR050469">
    <property type="entry name" value="Diguanylate_Cyclase"/>
</dbReference>
<keyword evidence="5" id="KW-1185">Reference proteome</keyword>
<organism evidence="4 5">
    <name type="scientific">Paremcibacter congregatus</name>
    <dbReference type="NCBI Taxonomy" id="2043170"/>
    <lineage>
        <taxon>Bacteria</taxon>
        <taxon>Pseudomonadati</taxon>
        <taxon>Pseudomonadota</taxon>
        <taxon>Alphaproteobacteria</taxon>
        <taxon>Emcibacterales</taxon>
        <taxon>Emcibacteraceae</taxon>
        <taxon>Paremcibacter</taxon>
    </lineage>
</organism>
<dbReference type="CDD" id="cd01949">
    <property type="entry name" value="GGDEF"/>
    <property type="match status" value="1"/>
</dbReference>
<evidence type="ECO:0000313" key="4">
    <source>
        <dbReference type="EMBL" id="PHZ83652.1"/>
    </source>
</evidence>
<dbReference type="PANTHER" id="PTHR45138:SF9">
    <property type="entry name" value="DIGUANYLATE CYCLASE DGCM-RELATED"/>
    <property type="match status" value="1"/>
</dbReference>
<reference evidence="4 5" key="1">
    <citation type="submission" date="2017-10" db="EMBL/GenBank/DDBJ databases">
        <title>Frigbacter circumglobatus gen. nov. sp. nov., isolated from sediment cultured in situ.</title>
        <authorList>
            <person name="Zhao Z."/>
        </authorList>
    </citation>
    <scope>NUCLEOTIDE SEQUENCE [LARGE SCALE GENOMIC DNA]</scope>
    <source>
        <strain evidence="4 5">ZYL</strain>
    </source>
</reference>
<dbReference type="Gene3D" id="3.30.70.270">
    <property type="match status" value="1"/>
</dbReference>
<dbReference type="InterPro" id="IPR000160">
    <property type="entry name" value="GGDEF_dom"/>
</dbReference>
<dbReference type="EC" id="2.7.7.65" evidence="1"/>
<dbReference type="PANTHER" id="PTHR45138">
    <property type="entry name" value="REGULATORY COMPONENTS OF SENSORY TRANSDUCTION SYSTEM"/>
    <property type="match status" value="1"/>
</dbReference>
<dbReference type="PROSITE" id="PS50887">
    <property type="entry name" value="GGDEF"/>
    <property type="match status" value="1"/>
</dbReference>
<name>A0A2G4YMV0_9PROT</name>
<dbReference type="NCBIfam" id="TIGR00254">
    <property type="entry name" value="GGDEF"/>
    <property type="match status" value="1"/>
</dbReference>
<evidence type="ECO:0000256" key="2">
    <source>
        <dbReference type="ARBA" id="ARBA00034247"/>
    </source>
</evidence>
<dbReference type="Proteomes" id="UP000229730">
    <property type="component" value="Unassembled WGS sequence"/>
</dbReference>
<proteinExistence type="predicted"/>
<dbReference type="GO" id="GO:0052621">
    <property type="term" value="F:diguanylate cyclase activity"/>
    <property type="evidence" value="ECO:0007669"/>
    <property type="project" value="UniProtKB-EC"/>
</dbReference>
<dbReference type="FunFam" id="3.30.70.270:FF:000001">
    <property type="entry name" value="Diguanylate cyclase domain protein"/>
    <property type="match status" value="1"/>
</dbReference>
<dbReference type="RefSeq" id="WP_099474646.1">
    <property type="nucleotide sequence ID" value="NZ_CP041025.1"/>
</dbReference>
<feature type="domain" description="GGDEF" evidence="3">
    <location>
        <begin position="103"/>
        <end position="229"/>
    </location>
</feature>
<dbReference type="AlphaFoldDB" id="A0A2G4YMV0"/>
<dbReference type="EMBL" id="PDEM01000031">
    <property type="protein sequence ID" value="PHZ83652.1"/>
    <property type="molecule type" value="Genomic_DNA"/>
</dbReference>
<evidence type="ECO:0000313" key="5">
    <source>
        <dbReference type="Proteomes" id="UP000229730"/>
    </source>
</evidence>
<gene>
    <name evidence="4" type="ORF">CRD36_14845</name>
</gene>
<dbReference type="InParanoid" id="A0A2G4YMV0"/>
<protein>
    <recommendedName>
        <fullName evidence="1">diguanylate cyclase</fullName>
        <ecNumber evidence="1">2.7.7.65</ecNumber>
    </recommendedName>
</protein>
<sequence length="229" mass="25590">MNQITIPLNKHQTAPANEINRLADQLLSDFKVSGKRISPKNWNLLSEILNFVAEAEQTIAAQNERIEKLEVLSTTDPLTGLLNRRGMMQELDHAIALANRHGDSAILAYIDLDGFKQVNDTYGHGVGDALLTHFANGLKSSIRQTDFAARFGGDEFALLLNHLELEGGRNRTHFIQQQMNFTKFKCDTVTLPVRASFGLAEITPGKSLEDIIQAADQEMYRNKTLRKSN</sequence>